<name>A0AAE0ZZA6_9GAST</name>
<evidence type="ECO:0000313" key="2">
    <source>
        <dbReference type="Proteomes" id="UP001283361"/>
    </source>
</evidence>
<dbReference type="AlphaFoldDB" id="A0AAE0ZZA6"/>
<evidence type="ECO:0000313" key="1">
    <source>
        <dbReference type="EMBL" id="KAK3777726.1"/>
    </source>
</evidence>
<dbReference type="Proteomes" id="UP001283361">
    <property type="component" value="Unassembled WGS sequence"/>
</dbReference>
<sequence>MILLPTLFLEPRTIDSVASTTFGASRVINPILMRPPFLGMHAQICHSTSQQRRAISNCAKEIVPDKPLQWPLQNQNKHTSDYTALDILNMVTSISVSRVLSLMLITSLLHVNSEVNLLPSWTFGRNRGGNHRTRARSRELSVIRPRGNCATYIDTSGQPSCAADEIVYFDLETCRLTCGTADRLPVDSQNVQY</sequence>
<comment type="caution">
    <text evidence="1">The sequence shown here is derived from an EMBL/GenBank/DDBJ whole genome shotgun (WGS) entry which is preliminary data.</text>
</comment>
<keyword evidence="2" id="KW-1185">Reference proteome</keyword>
<reference evidence="1" key="1">
    <citation type="journal article" date="2023" name="G3 (Bethesda)">
        <title>A reference genome for the long-term kleptoplast-retaining sea slug Elysia crispata morphotype clarki.</title>
        <authorList>
            <person name="Eastman K.E."/>
            <person name="Pendleton A.L."/>
            <person name="Shaikh M.A."/>
            <person name="Suttiyut T."/>
            <person name="Ogas R."/>
            <person name="Tomko P."/>
            <person name="Gavelis G."/>
            <person name="Widhalm J.R."/>
            <person name="Wisecaver J.H."/>
        </authorList>
    </citation>
    <scope>NUCLEOTIDE SEQUENCE</scope>
    <source>
        <strain evidence="1">ECLA1</strain>
    </source>
</reference>
<accession>A0AAE0ZZA6</accession>
<organism evidence="1 2">
    <name type="scientific">Elysia crispata</name>
    <name type="common">lettuce slug</name>
    <dbReference type="NCBI Taxonomy" id="231223"/>
    <lineage>
        <taxon>Eukaryota</taxon>
        <taxon>Metazoa</taxon>
        <taxon>Spiralia</taxon>
        <taxon>Lophotrochozoa</taxon>
        <taxon>Mollusca</taxon>
        <taxon>Gastropoda</taxon>
        <taxon>Heterobranchia</taxon>
        <taxon>Euthyneura</taxon>
        <taxon>Panpulmonata</taxon>
        <taxon>Sacoglossa</taxon>
        <taxon>Placobranchoidea</taxon>
        <taxon>Plakobranchidae</taxon>
        <taxon>Elysia</taxon>
    </lineage>
</organism>
<protein>
    <submittedName>
        <fullName evidence="1">Uncharacterized protein</fullName>
    </submittedName>
</protein>
<dbReference type="EMBL" id="JAWDGP010003066">
    <property type="protein sequence ID" value="KAK3777726.1"/>
    <property type="molecule type" value="Genomic_DNA"/>
</dbReference>
<proteinExistence type="predicted"/>
<gene>
    <name evidence="1" type="ORF">RRG08_021836</name>
</gene>